<protein>
    <submittedName>
        <fullName evidence="2">HET-domain-containing protein</fullName>
    </submittedName>
</protein>
<dbReference type="PANTHER" id="PTHR24148">
    <property type="entry name" value="ANKYRIN REPEAT DOMAIN-CONTAINING PROTEIN 39 HOMOLOG-RELATED"/>
    <property type="match status" value="1"/>
</dbReference>
<evidence type="ECO:0000313" key="3">
    <source>
        <dbReference type="Proteomes" id="UP000799424"/>
    </source>
</evidence>
<accession>A0A6A7A4W5</accession>
<dbReference type="PANTHER" id="PTHR24148:SF82">
    <property type="entry name" value="HETEROKARYON INCOMPATIBILITY DOMAIN-CONTAINING PROTEIN"/>
    <property type="match status" value="1"/>
</dbReference>
<sequence length="279" mass="32241">MARPASPYSPIVSQHGQTRVIELDPGAYDDTLNLRLRTVALPEYLDYEALSYVWGTHLCYQPAYVDGYETIITANLDVALRHFRRLHVSRTLWVDAISINQEDTEERGHQVQIMRDIYSSAREVLIWLGPLADQQQQDALAWVELDHIPASLGDRTTLIHGLRRLCQRPWFTRVWVIQEMALAKNEPIMHLGPRTVLWSHLVSYFQRVRNLQTKEYGLGAWPSSPDGRLTTFGSLYHNLYLPELRTMRNHYSLFTNAFNTRSLFSTDPRDMIFGLLGVS</sequence>
<dbReference type="InterPro" id="IPR010730">
    <property type="entry name" value="HET"/>
</dbReference>
<dbReference type="OrthoDB" id="3553147at2759"/>
<dbReference type="AlphaFoldDB" id="A0A6A7A4W5"/>
<feature type="domain" description="Heterokaryon incompatibility" evidence="1">
    <location>
        <begin position="47"/>
        <end position="179"/>
    </location>
</feature>
<dbReference type="InterPro" id="IPR052895">
    <property type="entry name" value="HetReg/Transcr_Mod"/>
</dbReference>
<keyword evidence="3" id="KW-1185">Reference proteome</keyword>
<organism evidence="2 3">
    <name type="scientific">Ophiobolus disseminans</name>
    <dbReference type="NCBI Taxonomy" id="1469910"/>
    <lineage>
        <taxon>Eukaryota</taxon>
        <taxon>Fungi</taxon>
        <taxon>Dikarya</taxon>
        <taxon>Ascomycota</taxon>
        <taxon>Pezizomycotina</taxon>
        <taxon>Dothideomycetes</taxon>
        <taxon>Pleosporomycetidae</taxon>
        <taxon>Pleosporales</taxon>
        <taxon>Pleosporineae</taxon>
        <taxon>Phaeosphaeriaceae</taxon>
        <taxon>Ophiobolus</taxon>
    </lineage>
</organism>
<proteinExistence type="predicted"/>
<dbReference type="EMBL" id="MU006223">
    <property type="protein sequence ID" value="KAF2828196.1"/>
    <property type="molecule type" value="Genomic_DNA"/>
</dbReference>
<dbReference type="Proteomes" id="UP000799424">
    <property type="component" value="Unassembled WGS sequence"/>
</dbReference>
<gene>
    <name evidence="2" type="ORF">CC86DRAFT_288904</name>
</gene>
<reference evidence="2" key="1">
    <citation type="journal article" date="2020" name="Stud. Mycol.">
        <title>101 Dothideomycetes genomes: a test case for predicting lifestyles and emergence of pathogens.</title>
        <authorList>
            <person name="Haridas S."/>
            <person name="Albert R."/>
            <person name="Binder M."/>
            <person name="Bloem J."/>
            <person name="Labutti K."/>
            <person name="Salamov A."/>
            <person name="Andreopoulos B."/>
            <person name="Baker S."/>
            <person name="Barry K."/>
            <person name="Bills G."/>
            <person name="Bluhm B."/>
            <person name="Cannon C."/>
            <person name="Castanera R."/>
            <person name="Culley D."/>
            <person name="Daum C."/>
            <person name="Ezra D."/>
            <person name="Gonzalez J."/>
            <person name="Henrissat B."/>
            <person name="Kuo A."/>
            <person name="Liang C."/>
            <person name="Lipzen A."/>
            <person name="Lutzoni F."/>
            <person name="Magnuson J."/>
            <person name="Mondo S."/>
            <person name="Nolan M."/>
            <person name="Ohm R."/>
            <person name="Pangilinan J."/>
            <person name="Park H.-J."/>
            <person name="Ramirez L."/>
            <person name="Alfaro M."/>
            <person name="Sun H."/>
            <person name="Tritt A."/>
            <person name="Yoshinaga Y."/>
            <person name="Zwiers L.-H."/>
            <person name="Turgeon B."/>
            <person name="Goodwin S."/>
            <person name="Spatafora J."/>
            <person name="Crous P."/>
            <person name="Grigoriev I."/>
        </authorList>
    </citation>
    <scope>NUCLEOTIDE SEQUENCE</scope>
    <source>
        <strain evidence="2">CBS 113818</strain>
    </source>
</reference>
<dbReference type="Pfam" id="PF06985">
    <property type="entry name" value="HET"/>
    <property type="match status" value="1"/>
</dbReference>
<name>A0A6A7A4W5_9PLEO</name>
<evidence type="ECO:0000313" key="2">
    <source>
        <dbReference type="EMBL" id="KAF2828196.1"/>
    </source>
</evidence>
<feature type="non-terminal residue" evidence="2">
    <location>
        <position position="279"/>
    </location>
</feature>
<evidence type="ECO:0000259" key="1">
    <source>
        <dbReference type="Pfam" id="PF06985"/>
    </source>
</evidence>